<comment type="caution">
    <text evidence="1">The sequence shown here is derived from an EMBL/GenBank/DDBJ whole genome shotgun (WGS) entry which is preliminary data.</text>
</comment>
<gene>
    <name evidence="1" type="ORF">CVT25_008908</name>
</gene>
<feature type="non-terminal residue" evidence="1">
    <location>
        <position position="78"/>
    </location>
</feature>
<protein>
    <submittedName>
        <fullName evidence="1">Uncharacterized protein</fullName>
    </submittedName>
</protein>
<dbReference type="EMBL" id="NHYD01001069">
    <property type="protein sequence ID" value="PPQ92285.1"/>
    <property type="molecule type" value="Genomic_DNA"/>
</dbReference>
<dbReference type="AlphaFoldDB" id="A0A409XN93"/>
<organism evidence="1 2">
    <name type="scientific">Psilocybe cyanescens</name>
    <dbReference type="NCBI Taxonomy" id="93625"/>
    <lineage>
        <taxon>Eukaryota</taxon>
        <taxon>Fungi</taxon>
        <taxon>Dikarya</taxon>
        <taxon>Basidiomycota</taxon>
        <taxon>Agaricomycotina</taxon>
        <taxon>Agaricomycetes</taxon>
        <taxon>Agaricomycetidae</taxon>
        <taxon>Agaricales</taxon>
        <taxon>Agaricineae</taxon>
        <taxon>Strophariaceae</taxon>
        <taxon>Psilocybe</taxon>
    </lineage>
</organism>
<name>A0A409XN93_PSICY</name>
<proteinExistence type="predicted"/>
<keyword evidence="2" id="KW-1185">Reference proteome</keyword>
<evidence type="ECO:0000313" key="2">
    <source>
        <dbReference type="Proteomes" id="UP000283269"/>
    </source>
</evidence>
<reference evidence="1 2" key="1">
    <citation type="journal article" date="2018" name="Evol. Lett.">
        <title>Horizontal gene cluster transfer increased hallucinogenic mushroom diversity.</title>
        <authorList>
            <person name="Reynolds H.T."/>
            <person name="Vijayakumar V."/>
            <person name="Gluck-Thaler E."/>
            <person name="Korotkin H.B."/>
            <person name="Matheny P.B."/>
            <person name="Slot J.C."/>
        </authorList>
    </citation>
    <scope>NUCLEOTIDE SEQUENCE [LARGE SCALE GENOMIC DNA]</scope>
    <source>
        <strain evidence="1 2">2631</strain>
    </source>
</reference>
<evidence type="ECO:0000313" key="1">
    <source>
        <dbReference type="EMBL" id="PPQ92285.1"/>
    </source>
</evidence>
<sequence>MSQAKSPPLMRNFMPSVLQLSMRLHVTIAWTSSYSQTRWLLPVELLILLSTPDRAILWLSVRLFRLGSPTRMASQLPS</sequence>
<dbReference type="InParanoid" id="A0A409XN93"/>
<dbReference type="Proteomes" id="UP000283269">
    <property type="component" value="Unassembled WGS sequence"/>
</dbReference>
<accession>A0A409XN93</accession>